<keyword evidence="5" id="KW-0732">Signal</keyword>
<evidence type="ECO:0000256" key="5">
    <source>
        <dbReference type="SAM" id="SignalP"/>
    </source>
</evidence>
<reference evidence="7" key="1">
    <citation type="submission" date="2025-08" db="UniProtKB">
        <authorList>
            <consortium name="RefSeq"/>
        </authorList>
    </citation>
    <scope>IDENTIFICATION</scope>
    <source>
        <tissue evidence="7">Lung</tissue>
    </source>
</reference>
<dbReference type="GeneID" id="116491442"/>
<evidence type="ECO:0000256" key="4">
    <source>
        <dbReference type="ARBA" id="ARBA00023157"/>
    </source>
</evidence>
<evidence type="ECO:0000313" key="6">
    <source>
        <dbReference type="Proteomes" id="UP000504639"/>
    </source>
</evidence>
<evidence type="ECO:0000256" key="1">
    <source>
        <dbReference type="ARBA" id="ARBA00004613"/>
    </source>
</evidence>
<keyword evidence="3" id="KW-0964">Secreted</keyword>
<protein>
    <submittedName>
        <fullName evidence="7">Beta-microseminoprotein-like</fullName>
    </submittedName>
</protein>
<keyword evidence="6" id="KW-1185">Reference proteome</keyword>
<evidence type="ECO:0000256" key="3">
    <source>
        <dbReference type="ARBA" id="ARBA00022525"/>
    </source>
</evidence>
<keyword evidence="4" id="KW-1015">Disulfide bond</keyword>
<comment type="similarity">
    <text evidence="2">Belongs to the beta-microseminoprotein family.</text>
</comment>
<dbReference type="Pfam" id="PF05825">
    <property type="entry name" value="PSP94"/>
    <property type="match status" value="1"/>
</dbReference>
<dbReference type="Gene3D" id="2.20.25.590">
    <property type="match status" value="1"/>
</dbReference>
<feature type="signal peptide" evidence="5">
    <location>
        <begin position="1"/>
        <end position="20"/>
    </location>
</feature>
<dbReference type="InParanoid" id="A0A6J3DAM0"/>
<sequence length="111" mass="12466">MKSFLTFLLAMGIIVTLGDAYCFTKINKPGESDKGCVLDGKVYPFGHISRTDDCFRCTCTQSQISCCSLFHTPVGYDKEKCKIVFNKRSCNYDVVEKNDPSKECFVHSRVG</sequence>
<dbReference type="AlphaFoldDB" id="A0A6J3DAM0"/>
<dbReference type="PANTHER" id="PTHR10500">
    <property type="entry name" value="BETA-MICROSEMINOPROTEIN"/>
    <property type="match status" value="1"/>
</dbReference>
<organism evidence="6 7">
    <name type="scientific">Aythya fuligula</name>
    <name type="common">Tufted duck</name>
    <name type="synonym">Anas fuligula</name>
    <dbReference type="NCBI Taxonomy" id="219594"/>
    <lineage>
        <taxon>Eukaryota</taxon>
        <taxon>Metazoa</taxon>
        <taxon>Chordata</taxon>
        <taxon>Craniata</taxon>
        <taxon>Vertebrata</taxon>
        <taxon>Euteleostomi</taxon>
        <taxon>Archelosauria</taxon>
        <taxon>Archosauria</taxon>
        <taxon>Dinosauria</taxon>
        <taxon>Saurischia</taxon>
        <taxon>Theropoda</taxon>
        <taxon>Coelurosauria</taxon>
        <taxon>Aves</taxon>
        <taxon>Neognathae</taxon>
        <taxon>Galloanserae</taxon>
        <taxon>Anseriformes</taxon>
        <taxon>Anatidae</taxon>
        <taxon>Aythyinae</taxon>
        <taxon>Aythya</taxon>
    </lineage>
</organism>
<evidence type="ECO:0000313" key="7">
    <source>
        <dbReference type="RefSeq" id="XP_032047285.1"/>
    </source>
</evidence>
<dbReference type="RefSeq" id="XP_032047285.1">
    <property type="nucleotide sequence ID" value="XM_032191394.1"/>
</dbReference>
<feature type="chain" id="PRO_5026958131" evidence="5">
    <location>
        <begin position="21"/>
        <end position="111"/>
    </location>
</feature>
<gene>
    <name evidence="7" type="primary">LOC116491442</name>
</gene>
<dbReference type="GO" id="GO:0005576">
    <property type="term" value="C:extracellular region"/>
    <property type="evidence" value="ECO:0007669"/>
    <property type="project" value="UniProtKB-SubCell"/>
</dbReference>
<dbReference type="KEGG" id="aful:116491442"/>
<proteinExistence type="inferred from homology"/>
<comment type="subcellular location">
    <subcellularLocation>
        <location evidence="1">Secreted</location>
    </subcellularLocation>
</comment>
<dbReference type="InterPro" id="IPR008735">
    <property type="entry name" value="PSP94"/>
</dbReference>
<dbReference type="PANTHER" id="PTHR10500:SF7">
    <property type="entry name" value="BETA-MICROSEMINOPROTEIN"/>
    <property type="match status" value="1"/>
</dbReference>
<dbReference type="SUPFAM" id="SSF57603">
    <property type="entry name" value="FnI-like domain"/>
    <property type="match status" value="1"/>
</dbReference>
<name>A0A6J3DAM0_AYTFU</name>
<dbReference type="Gene3D" id="2.10.70.10">
    <property type="entry name" value="Complement Module, domain 1"/>
    <property type="match status" value="1"/>
</dbReference>
<dbReference type="Proteomes" id="UP000504639">
    <property type="component" value="Chromosome 7"/>
</dbReference>
<accession>A0A6J3DAM0</accession>
<evidence type="ECO:0000256" key="2">
    <source>
        <dbReference type="ARBA" id="ARBA00010352"/>
    </source>
</evidence>